<feature type="compositionally biased region" description="Pro residues" evidence="1">
    <location>
        <begin position="74"/>
        <end position="92"/>
    </location>
</feature>
<dbReference type="RefSeq" id="WP_213356219.1">
    <property type="nucleotide sequence ID" value="NZ_JAHBGB010000044.1"/>
</dbReference>
<dbReference type="Gene3D" id="3.30.70.1070">
    <property type="entry name" value="Sporulation related repeat"/>
    <property type="match status" value="1"/>
</dbReference>
<evidence type="ECO:0000259" key="3">
    <source>
        <dbReference type="PROSITE" id="PS51724"/>
    </source>
</evidence>
<dbReference type="InterPro" id="IPR036680">
    <property type="entry name" value="SPOR-like_sf"/>
</dbReference>
<feature type="compositionally biased region" description="Low complexity" evidence="1">
    <location>
        <begin position="421"/>
        <end position="441"/>
    </location>
</feature>
<accession>A0ABW4Z371</accession>
<feature type="region of interest" description="Disordered" evidence="1">
    <location>
        <begin position="1"/>
        <end position="269"/>
    </location>
</feature>
<feature type="region of interest" description="Disordered" evidence="1">
    <location>
        <begin position="411"/>
        <end position="454"/>
    </location>
</feature>
<protein>
    <submittedName>
        <fullName evidence="4">SPOR domain-containing protein</fullName>
    </submittedName>
</protein>
<evidence type="ECO:0000313" key="4">
    <source>
        <dbReference type="EMBL" id="MFD2142836.1"/>
    </source>
</evidence>
<feature type="transmembrane region" description="Helical" evidence="2">
    <location>
        <begin position="279"/>
        <end position="300"/>
    </location>
</feature>
<comment type="caution">
    <text evidence="4">The sequence shown here is derived from an EMBL/GenBank/DDBJ whole genome shotgun (WGS) entry which is preliminary data.</text>
</comment>
<dbReference type="SUPFAM" id="SSF110997">
    <property type="entry name" value="Sporulation related repeat"/>
    <property type="match status" value="1"/>
</dbReference>
<feature type="compositionally biased region" description="Low complexity" evidence="1">
    <location>
        <begin position="158"/>
        <end position="167"/>
    </location>
</feature>
<keyword evidence="2" id="KW-0812">Transmembrane</keyword>
<dbReference type="Proteomes" id="UP001597299">
    <property type="component" value="Unassembled WGS sequence"/>
</dbReference>
<feature type="compositionally biased region" description="Polar residues" evidence="1">
    <location>
        <begin position="445"/>
        <end position="454"/>
    </location>
</feature>
<feature type="compositionally biased region" description="Low complexity" evidence="1">
    <location>
        <begin position="201"/>
        <end position="212"/>
    </location>
</feature>
<dbReference type="InterPro" id="IPR007730">
    <property type="entry name" value="SPOR-like_dom"/>
</dbReference>
<keyword evidence="2" id="KW-1133">Transmembrane helix</keyword>
<keyword evidence="2" id="KW-0472">Membrane</keyword>
<name>A0ABW4Z371_9HYPH</name>
<sequence length="587" mass="59883">MVNDGTSRYRQSDPGHAPRPAEGRSNAADPLAELARMMAQEDEFAALMREVPRQPQRPAAPPPRPQAPVASPRPSQPQPAPQAPRAPSPAAAPRPAAGSFAALAAEVYTESAQRAAAPAPAPAPRAERPSVEPGQRPPHPGEPYAREARPAMPPRPAAPVSAAAAAPSPAPRAPVAPPAAPVRAPVVDRRPPVEPAPAPRAPARAEPAFEQPAAPPPSWMSRANQAPADRDTTFDLGLDREDDVYDYGRTSGDDEAYGAEADEDFGHEAAAPRRNRRRLLMAGAALAVLVVGGAGAYAFLRSGGTSTIAGGQPPVIRAEQAPNKVVPAPTQTAETTSDGQKLIYDRVGGTGSTGSEKVVSSEEQPVDVSQAAQPQPRVIAPAPSSRTPVATAPSGTEPKRVRTLTVRADGSIVEGDPAPTPAAAVATTPQSPQPTASAAVALSPGTASPVSTNPAPLAATPSIVPNVPAPPTRVATAPSQAAPAPAANVTQTLNAAANSVPTASGAYVVQIGSVPSEADAQAMLRSALTRYPSLLGGKPASVRRGDISSTGGTTYRAQIGAFTNRADAVNLCEQLKSQGGNCFVSRL</sequence>
<proteinExistence type="predicted"/>
<gene>
    <name evidence="4" type="ORF">ACFSNC_20705</name>
</gene>
<dbReference type="PROSITE" id="PS51724">
    <property type="entry name" value="SPOR"/>
    <property type="match status" value="1"/>
</dbReference>
<keyword evidence="5" id="KW-1185">Reference proteome</keyword>
<feature type="compositionally biased region" description="Basic and acidic residues" evidence="1">
    <location>
        <begin position="228"/>
        <end position="239"/>
    </location>
</feature>
<dbReference type="Pfam" id="PF05036">
    <property type="entry name" value="SPOR"/>
    <property type="match status" value="1"/>
</dbReference>
<feature type="region of interest" description="Disordered" evidence="1">
    <location>
        <begin position="347"/>
        <end position="398"/>
    </location>
</feature>
<evidence type="ECO:0000313" key="5">
    <source>
        <dbReference type="Proteomes" id="UP001597299"/>
    </source>
</evidence>
<feature type="compositionally biased region" description="Pro residues" evidence="1">
    <location>
        <begin position="168"/>
        <end position="180"/>
    </location>
</feature>
<organism evidence="4 5">
    <name type="scientific">Ancylobacter oerskovii</name>
    <dbReference type="NCBI Taxonomy" id="459519"/>
    <lineage>
        <taxon>Bacteria</taxon>
        <taxon>Pseudomonadati</taxon>
        <taxon>Pseudomonadota</taxon>
        <taxon>Alphaproteobacteria</taxon>
        <taxon>Hyphomicrobiales</taxon>
        <taxon>Xanthobacteraceae</taxon>
        <taxon>Ancylobacter</taxon>
    </lineage>
</organism>
<dbReference type="EMBL" id="JBHUHD010000001">
    <property type="protein sequence ID" value="MFD2142836.1"/>
    <property type="molecule type" value="Genomic_DNA"/>
</dbReference>
<feature type="compositionally biased region" description="Low complexity" evidence="1">
    <location>
        <begin position="93"/>
        <end position="105"/>
    </location>
</feature>
<feature type="compositionally biased region" description="Acidic residues" evidence="1">
    <location>
        <begin position="253"/>
        <end position="263"/>
    </location>
</feature>
<evidence type="ECO:0000256" key="2">
    <source>
        <dbReference type="SAM" id="Phobius"/>
    </source>
</evidence>
<reference evidence="5" key="1">
    <citation type="journal article" date="2019" name="Int. J. Syst. Evol. Microbiol.">
        <title>The Global Catalogue of Microorganisms (GCM) 10K type strain sequencing project: providing services to taxonomists for standard genome sequencing and annotation.</title>
        <authorList>
            <consortium name="The Broad Institute Genomics Platform"/>
            <consortium name="The Broad Institute Genome Sequencing Center for Infectious Disease"/>
            <person name="Wu L."/>
            <person name="Ma J."/>
        </authorList>
    </citation>
    <scope>NUCLEOTIDE SEQUENCE [LARGE SCALE GENOMIC DNA]</scope>
    <source>
        <strain evidence="5">CCM 7435</strain>
    </source>
</reference>
<evidence type="ECO:0000256" key="1">
    <source>
        <dbReference type="SAM" id="MobiDB-lite"/>
    </source>
</evidence>
<feature type="domain" description="SPOR" evidence="3">
    <location>
        <begin position="501"/>
        <end position="587"/>
    </location>
</feature>